<name>A0A2U3P5S1_9MYCO</name>
<gene>
    <name evidence="1" type="ORF">MNAB215_1207</name>
</gene>
<dbReference type="AlphaFoldDB" id="A0A2U3P5S1"/>
<dbReference type="STRING" id="1841861.GCA_900157365_05410"/>
<dbReference type="OrthoDB" id="5191158at2"/>
<evidence type="ECO:0000313" key="1">
    <source>
        <dbReference type="EMBL" id="SPM39025.1"/>
    </source>
</evidence>
<dbReference type="RefSeq" id="WP_077077891.1">
    <property type="nucleotide sequence ID" value="NZ_FUEZ01000003.1"/>
</dbReference>
<protein>
    <submittedName>
        <fullName evidence="1">Uncharacterized protein</fullName>
    </submittedName>
</protein>
<sequence>MDPKDFHRRWRQNAESRRVPSGVLAEIARRHGITAQSFAVLEQLTEIYDPDGKSFFLLPRGCSGGEARTATLLTYVLNAGTDYDKAGERPADFAETPYSADEVQRIIDRQQANAWSYDQDVAFVDGNGGRLVATPNGMLMGLGGNWIQRQFSQQGGTAWGDIFMVNIDGAGDPARWLREIVESGHSWFTDRTGRPFESNLALDRVLHHEELHSQQWAAKGHARMITAYIWEVLRDIVFRKTNRLEEAAGLSDGGYR</sequence>
<reference evidence="1 2" key="1">
    <citation type="submission" date="2017-01" db="EMBL/GenBank/DDBJ databases">
        <authorList>
            <consortium name="Urmite Genomes"/>
        </authorList>
    </citation>
    <scope>NUCLEOTIDE SEQUENCE [LARGE SCALE GENOMIC DNA]</scope>
    <source>
        <strain evidence="1 2">AB215</strain>
    </source>
</reference>
<proteinExistence type="predicted"/>
<evidence type="ECO:0000313" key="2">
    <source>
        <dbReference type="Proteomes" id="UP000240424"/>
    </source>
</evidence>
<keyword evidence="2" id="KW-1185">Reference proteome</keyword>
<dbReference type="Proteomes" id="UP000240424">
    <property type="component" value="Unassembled WGS sequence"/>
</dbReference>
<organism evidence="1 2">
    <name type="scientific">Mycobacterium numidiamassiliense</name>
    <dbReference type="NCBI Taxonomy" id="1841861"/>
    <lineage>
        <taxon>Bacteria</taxon>
        <taxon>Bacillati</taxon>
        <taxon>Actinomycetota</taxon>
        <taxon>Actinomycetes</taxon>
        <taxon>Mycobacteriales</taxon>
        <taxon>Mycobacteriaceae</taxon>
        <taxon>Mycobacterium</taxon>
    </lineage>
</organism>
<accession>A0A2U3P5S1</accession>
<dbReference type="EMBL" id="FUEZ01000003">
    <property type="protein sequence ID" value="SPM39025.1"/>
    <property type="molecule type" value="Genomic_DNA"/>
</dbReference>